<evidence type="ECO:0000313" key="1">
    <source>
        <dbReference type="EMBL" id="KZP02915.1"/>
    </source>
</evidence>
<sequence>YAQYDHLSTATPISSATPVVTIGGEDGGRAPVVVDDNIVPVGEAESTTSVGFGIAEPGKDIFAGEPARDIKSNAGTPKLVPAEPLDEKVVSSTVVVSSSKNAETSVEEAKLVIQTASVPDSTTEPALVKGPAGPLDEVAAEADRVAKDLYPEAHGEN</sequence>
<evidence type="ECO:0000313" key="2">
    <source>
        <dbReference type="Proteomes" id="UP000076532"/>
    </source>
</evidence>
<dbReference type="EMBL" id="KV418241">
    <property type="protein sequence ID" value="KZP02915.1"/>
    <property type="molecule type" value="Genomic_DNA"/>
</dbReference>
<dbReference type="AlphaFoldDB" id="A0A167TGG6"/>
<organism evidence="1 2">
    <name type="scientific">Athelia psychrophila</name>
    <dbReference type="NCBI Taxonomy" id="1759441"/>
    <lineage>
        <taxon>Eukaryota</taxon>
        <taxon>Fungi</taxon>
        <taxon>Dikarya</taxon>
        <taxon>Basidiomycota</taxon>
        <taxon>Agaricomycotina</taxon>
        <taxon>Agaricomycetes</taxon>
        <taxon>Agaricomycetidae</taxon>
        <taxon>Atheliales</taxon>
        <taxon>Atheliaceae</taxon>
        <taxon>Athelia</taxon>
    </lineage>
</organism>
<accession>A0A167TGG6</accession>
<feature type="non-terminal residue" evidence="1">
    <location>
        <position position="1"/>
    </location>
</feature>
<name>A0A167TGG6_9AGAM</name>
<dbReference type="Proteomes" id="UP000076532">
    <property type="component" value="Unassembled WGS sequence"/>
</dbReference>
<dbReference type="STRING" id="436010.A0A167TGG6"/>
<keyword evidence="2" id="KW-1185">Reference proteome</keyword>
<dbReference type="OrthoDB" id="3263776at2759"/>
<proteinExistence type="predicted"/>
<reference evidence="1 2" key="1">
    <citation type="journal article" date="2016" name="Mol. Biol. Evol.">
        <title>Comparative Genomics of Early-Diverging Mushroom-Forming Fungi Provides Insights into the Origins of Lignocellulose Decay Capabilities.</title>
        <authorList>
            <person name="Nagy L.G."/>
            <person name="Riley R."/>
            <person name="Tritt A."/>
            <person name="Adam C."/>
            <person name="Daum C."/>
            <person name="Floudas D."/>
            <person name="Sun H."/>
            <person name="Yadav J.S."/>
            <person name="Pangilinan J."/>
            <person name="Larsson K.H."/>
            <person name="Matsuura K."/>
            <person name="Barry K."/>
            <person name="Labutti K."/>
            <person name="Kuo R."/>
            <person name="Ohm R.A."/>
            <person name="Bhattacharya S.S."/>
            <person name="Shirouzu T."/>
            <person name="Yoshinaga Y."/>
            <person name="Martin F.M."/>
            <person name="Grigoriev I.V."/>
            <person name="Hibbett D.S."/>
        </authorList>
    </citation>
    <scope>NUCLEOTIDE SEQUENCE [LARGE SCALE GENOMIC DNA]</scope>
    <source>
        <strain evidence="1 2">CBS 109695</strain>
    </source>
</reference>
<gene>
    <name evidence="1" type="ORF">FIBSPDRAFT_769763</name>
</gene>
<protein>
    <submittedName>
        <fullName evidence="1">Uncharacterized protein</fullName>
    </submittedName>
</protein>